<evidence type="ECO:0000313" key="1">
    <source>
        <dbReference type="EMBL" id="RKL17374.1"/>
    </source>
</evidence>
<evidence type="ECO:0000313" key="2">
    <source>
        <dbReference type="Proteomes" id="UP000283569"/>
    </source>
</evidence>
<feature type="non-terminal residue" evidence="1">
    <location>
        <position position="207"/>
    </location>
</feature>
<gene>
    <name evidence="1" type="ORF">BFJ72_g15285</name>
</gene>
<name>A0A420RK21_GIBIN</name>
<protein>
    <submittedName>
        <fullName evidence="1">Uncharacterized protein</fullName>
    </submittedName>
</protein>
<dbReference type="Proteomes" id="UP000283569">
    <property type="component" value="Unassembled WGS sequence"/>
</dbReference>
<sequence>MQRVTPTEPFNPDPDARYRRTLAEAFPCDARQAVAFFDVSRPPRYGRWLALVLGLLVALAMAGCSPAEAQEPQPTAQEQRIARGAARACEGLTPKEHPHAQVLRWIADGEDVQARKSDGSERWWIILNNASNNWLAALLQGRLHDEYEFRIKPMTITIGDREIEAPIKSGSGYFITDIGTELPWFGDHRDRNSFFDMQKNGRVFATP</sequence>
<comment type="caution">
    <text evidence="1">The sequence shown here is derived from an EMBL/GenBank/DDBJ whole genome shotgun (WGS) entry which is preliminary data.</text>
</comment>
<organism evidence="1 2">
    <name type="scientific">Gibberella intermedia</name>
    <name type="common">Bulb rot disease fungus</name>
    <name type="synonym">Fusarium proliferatum</name>
    <dbReference type="NCBI Taxonomy" id="948311"/>
    <lineage>
        <taxon>Eukaryota</taxon>
        <taxon>Fungi</taxon>
        <taxon>Dikarya</taxon>
        <taxon>Ascomycota</taxon>
        <taxon>Pezizomycotina</taxon>
        <taxon>Sordariomycetes</taxon>
        <taxon>Hypocreomycetidae</taxon>
        <taxon>Hypocreales</taxon>
        <taxon>Nectriaceae</taxon>
        <taxon>Fusarium</taxon>
        <taxon>Fusarium fujikuroi species complex</taxon>
    </lineage>
</organism>
<dbReference type="AlphaFoldDB" id="A0A420RK21"/>
<proteinExistence type="predicted"/>
<accession>A0A420RK21</accession>
<reference evidence="1 2" key="1">
    <citation type="journal article" date="2018" name="Sci. Rep.">
        <title>Characterisation of pathogen-specific regions and novel effector candidates in Fusarium oxysporum f. sp. cepae.</title>
        <authorList>
            <person name="Armitage A.D."/>
            <person name="Taylor A."/>
            <person name="Sobczyk M.K."/>
            <person name="Baxter L."/>
            <person name="Greenfield B.P."/>
            <person name="Bates H.J."/>
            <person name="Wilson F."/>
            <person name="Jackson A.C."/>
            <person name="Ott S."/>
            <person name="Harrison R.J."/>
            <person name="Clarkson J.P."/>
        </authorList>
    </citation>
    <scope>NUCLEOTIDE SEQUENCE [LARGE SCALE GENOMIC DNA]</scope>
    <source>
        <strain evidence="1 2">Fp_A8</strain>
    </source>
</reference>
<dbReference type="EMBL" id="MRDB01000272">
    <property type="protein sequence ID" value="RKL17374.1"/>
    <property type="molecule type" value="Genomic_DNA"/>
</dbReference>